<keyword evidence="2" id="KW-1185">Reference proteome</keyword>
<dbReference type="GeneID" id="5327431"/>
<evidence type="ECO:0000313" key="2">
    <source>
        <dbReference type="Proteomes" id="UP000001106"/>
    </source>
</evidence>
<sequence>MNLPKSKICKFSDENKINSKELIDKILIDIYNNLDEYSKDLIRAYNFDVEFKNLYLVDCETGKKKILKDLIDCEYIESFEALPRKYKIKKVDMKQYNEYILTIHLNSRKSDHYSFEKYNYEVIPPAVILTNEHRDRIQQWSSLTDEELDGVLFEFDKLLGNILTELTGDKNKDDIVIFMDVFMELEKIVNVVDDSNDILMIWIHPLFVYSDRDILKGLIAYELSKYDKKWLEKHYKYILKYCKEYNLLTGKNLEILKRIREIAIKRKDNNTINIINELEFI</sequence>
<name>A6UW64_META3</name>
<protein>
    <submittedName>
        <fullName evidence="1">Uncharacterized protein</fullName>
    </submittedName>
</protein>
<dbReference type="KEGG" id="mae:Maeo_1159"/>
<dbReference type="HOGENOM" id="CLU_1048128_0_0_2"/>
<proteinExistence type="predicted"/>
<dbReference type="AlphaFoldDB" id="A6UW64"/>
<dbReference type="STRING" id="419665.Maeo_1159"/>
<gene>
    <name evidence="1" type="ordered locus">Maeo_1159</name>
</gene>
<accession>A6UW64</accession>
<organism evidence="1 2">
    <name type="scientific">Methanococcus aeolicus (strain ATCC BAA-1280 / DSM 17508 / OCM 812 / Nankai-3)</name>
    <dbReference type="NCBI Taxonomy" id="419665"/>
    <lineage>
        <taxon>Archaea</taxon>
        <taxon>Methanobacteriati</taxon>
        <taxon>Methanobacteriota</taxon>
        <taxon>Methanomada group</taxon>
        <taxon>Methanococci</taxon>
        <taxon>Methanococcales</taxon>
        <taxon>Methanococcaceae</taxon>
        <taxon>Methanococcus</taxon>
    </lineage>
</organism>
<dbReference type="eggNOG" id="arCOG05083">
    <property type="taxonomic scope" value="Archaea"/>
</dbReference>
<dbReference type="EMBL" id="CP000743">
    <property type="protein sequence ID" value="ABR56736.1"/>
    <property type="molecule type" value="Genomic_DNA"/>
</dbReference>
<reference evidence="1" key="1">
    <citation type="submission" date="2007-06" db="EMBL/GenBank/DDBJ databases">
        <title>Complete sequence of Methanococcus aeolicus Nankai-3.</title>
        <authorList>
            <consortium name="US DOE Joint Genome Institute"/>
            <person name="Copeland A."/>
            <person name="Lucas S."/>
            <person name="Lapidus A."/>
            <person name="Barry K."/>
            <person name="Glavina del Rio T."/>
            <person name="Dalin E."/>
            <person name="Tice H."/>
            <person name="Pitluck S."/>
            <person name="Chain P."/>
            <person name="Malfatti S."/>
            <person name="Shin M."/>
            <person name="Vergez L."/>
            <person name="Schmutz J."/>
            <person name="Larimer F."/>
            <person name="Land M."/>
            <person name="Hauser L."/>
            <person name="Kyrpides N."/>
            <person name="Lykidis A."/>
            <person name="Sieprawska-Lupa M."/>
            <person name="Whitman W.B."/>
            <person name="Richardson P."/>
        </authorList>
    </citation>
    <scope>NUCLEOTIDE SEQUENCE [LARGE SCALE GENOMIC DNA]</scope>
    <source>
        <strain evidence="1">Nankai-3</strain>
    </source>
</reference>
<dbReference type="RefSeq" id="WP_011973868.1">
    <property type="nucleotide sequence ID" value="NC_009635.1"/>
</dbReference>
<dbReference type="Proteomes" id="UP000001106">
    <property type="component" value="Chromosome"/>
</dbReference>
<evidence type="ECO:0000313" key="1">
    <source>
        <dbReference type="EMBL" id="ABR56736.1"/>
    </source>
</evidence>